<feature type="region of interest" description="Disordered" evidence="1">
    <location>
        <begin position="201"/>
        <end position="222"/>
    </location>
</feature>
<comment type="caution">
    <text evidence="2">The sequence shown here is derived from an EMBL/GenBank/DDBJ whole genome shotgun (WGS) entry which is preliminary data.</text>
</comment>
<reference evidence="2 3" key="1">
    <citation type="journal article" date="2018" name="G3 (Bethesda)">
        <title>A High-Quality Reference Genome for the Invasive Mosquitofish Gambusia affinis Using a Chicago Library.</title>
        <authorList>
            <person name="Hoffberg S.L."/>
            <person name="Troendle N.J."/>
            <person name="Glenn T.C."/>
            <person name="Mahmud O."/>
            <person name="Louha S."/>
            <person name="Chalopin D."/>
            <person name="Bennetzen J.L."/>
            <person name="Mauricio R."/>
        </authorList>
    </citation>
    <scope>NUCLEOTIDE SEQUENCE [LARGE SCALE GENOMIC DNA]</scope>
    <source>
        <strain evidence="2">NE01/NJP1002.9</strain>
        <tissue evidence="2">Muscle</tissue>
    </source>
</reference>
<name>A0A315UTP5_GAMAF</name>
<feature type="region of interest" description="Disordered" evidence="1">
    <location>
        <begin position="384"/>
        <end position="497"/>
    </location>
</feature>
<feature type="compositionally biased region" description="Low complexity" evidence="1">
    <location>
        <begin position="251"/>
        <end position="261"/>
    </location>
</feature>
<feature type="compositionally biased region" description="Polar residues" evidence="1">
    <location>
        <begin position="213"/>
        <end position="222"/>
    </location>
</feature>
<sequence length="560" mass="58250">MVSRSGSEVLLDLLKAWFCSITEQILMRLQRTRSYFLLPASCGSTQQNFDLLIWWTCLALAVKLETGRVQVCSRHSGGAGSAVGPVLTDRCSGQNLPEENKGDWTGPTGEPIRCLQTETIKDPLKEEVSLLPLVLIQLNLKTSWFCMPDWAAGSVCHEPAEPDEERPGRQPPQVGPVLVPVSAQTRSNVSHSGCHDNTLRLHSDGSYPYDPSAWQQPPNQPTGSLSVVTTVWGVPNPPTSQGLGGGGMGPGASAAGGPMMQGSGGPGMSGGPGAYLGQPGYGEPGKGYLYGRTGGGYGGAPGGYSGRGSEFTQAAAAAAVAAAAAATATATATATVAAIQEKQNQEMSYGQMAAPGYSSQFMGLPGPRGPGPTRGLPSMGSMYGPGAGQQRVPQHPNYGAGPQQGHMRPPQGLKRPYGSESFPGMSQQYGVPSGVSVMSGPGGAGASGGAGTSGPGPYSGPNMQYHPGPGSAPQCSGPTPSYKMPLPQYPPSGGPNSQFYKRTPARRRNECFQTCPLNPAPLRHPGHRVILTAERAMRAKHHRRVLTQSPAVKARARCQG</sequence>
<keyword evidence="3" id="KW-1185">Reference proteome</keyword>
<feature type="compositionally biased region" description="Gly residues" evidence="1">
    <location>
        <begin position="262"/>
        <end position="271"/>
    </location>
</feature>
<organism evidence="2 3">
    <name type="scientific">Gambusia affinis</name>
    <name type="common">Western mosquitofish</name>
    <name type="synonym">Heterandria affinis</name>
    <dbReference type="NCBI Taxonomy" id="33528"/>
    <lineage>
        <taxon>Eukaryota</taxon>
        <taxon>Metazoa</taxon>
        <taxon>Chordata</taxon>
        <taxon>Craniata</taxon>
        <taxon>Vertebrata</taxon>
        <taxon>Euteleostomi</taxon>
        <taxon>Actinopterygii</taxon>
        <taxon>Neopterygii</taxon>
        <taxon>Teleostei</taxon>
        <taxon>Neoteleostei</taxon>
        <taxon>Acanthomorphata</taxon>
        <taxon>Ovalentaria</taxon>
        <taxon>Atherinomorphae</taxon>
        <taxon>Cyprinodontiformes</taxon>
        <taxon>Poeciliidae</taxon>
        <taxon>Poeciliinae</taxon>
        <taxon>Gambusia</taxon>
    </lineage>
</organism>
<dbReference type="AlphaFoldDB" id="A0A315UTP5"/>
<proteinExistence type="predicted"/>
<evidence type="ECO:0000313" key="3">
    <source>
        <dbReference type="Proteomes" id="UP000250572"/>
    </source>
</evidence>
<feature type="compositionally biased region" description="Low complexity" evidence="1">
    <location>
        <begin position="430"/>
        <end position="439"/>
    </location>
</feature>
<dbReference type="Proteomes" id="UP000250572">
    <property type="component" value="Unassembled WGS sequence"/>
</dbReference>
<evidence type="ECO:0000313" key="2">
    <source>
        <dbReference type="EMBL" id="PWA14837.1"/>
    </source>
</evidence>
<dbReference type="EMBL" id="NHOQ01002754">
    <property type="protein sequence ID" value="PWA14837.1"/>
    <property type="molecule type" value="Genomic_DNA"/>
</dbReference>
<feature type="compositionally biased region" description="Gly residues" evidence="1">
    <location>
        <begin position="440"/>
        <end position="454"/>
    </location>
</feature>
<accession>A0A315UTP5</accession>
<feature type="region of interest" description="Disordered" evidence="1">
    <location>
        <begin position="237"/>
        <end position="271"/>
    </location>
</feature>
<gene>
    <name evidence="2" type="ORF">CCH79_00020207</name>
</gene>
<evidence type="ECO:0000256" key="1">
    <source>
        <dbReference type="SAM" id="MobiDB-lite"/>
    </source>
</evidence>
<protein>
    <submittedName>
        <fullName evidence="2">Uncharacterized protein</fullName>
    </submittedName>
</protein>